<feature type="repeat" description="ANK" evidence="3">
    <location>
        <begin position="18"/>
        <end position="50"/>
    </location>
</feature>
<evidence type="ECO:0000256" key="2">
    <source>
        <dbReference type="ARBA" id="ARBA00023043"/>
    </source>
</evidence>
<dbReference type="InterPro" id="IPR036770">
    <property type="entry name" value="Ankyrin_rpt-contain_sf"/>
</dbReference>
<dbReference type="SUPFAM" id="SSF48403">
    <property type="entry name" value="Ankyrin repeat"/>
    <property type="match status" value="1"/>
</dbReference>
<dbReference type="InterPro" id="IPR002110">
    <property type="entry name" value="Ankyrin_rpt"/>
</dbReference>
<dbReference type="SMART" id="SM00248">
    <property type="entry name" value="ANK"/>
    <property type="match status" value="2"/>
</dbReference>
<proteinExistence type="predicted"/>
<accession>A0ABN9YIL5</accession>
<comment type="caution">
    <text evidence="5">The sequence shown here is derived from an EMBL/GenBank/DDBJ whole genome shotgun (WGS) entry which is preliminary data.</text>
</comment>
<dbReference type="EMBL" id="CAUYUJ010022448">
    <property type="protein sequence ID" value="CAK0910702.1"/>
    <property type="molecule type" value="Genomic_DNA"/>
</dbReference>
<dbReference type="PRINTS" id="PR01415">
    <property type="entry name" value="ANKYRIN"/>
</dbReference>
<evidence type="ECO:0000256" key="3">
    <source>
        <dbReference type="PROSITE-ProRule" id="PRU00023"/>
    </source>
</evidence>
<keyword evidence="6" id="KW-1185">Reference proteome</keyword>
<evidence type="ECO:0000313" key="6">
    <source>
        <dbReference type="Proteomes" id="UP001189429"/>
    </source>
</evidence>
<dbReference type="Gene3D" id="1.25.40.20">
    <property type="entry name" value="Ankyrin repeat-containing domain"/>
    <property type="match status" value="1"/>
</dbReference>
<dbReference type="Proteomes" id="UP001189429">
    <property type="component" value="Unassembled WGS sequence"/>
</dbReference>
<evidence type="ECO:0000313" key="5">
    <source>
        <dbReference type="EMBL" id="CAK0910702.1"/>
    </source>
</evidence>
<keyword evidence="1" id="KW-0677">Repeat</keyword>
<protein>
    <submittedName>
        <fullName evidence="5">Uncharacterized protein</fullName>
    </submittedName>
</protein>
<reference evidence="5" key="1">
    <citation type="submission" date="2023-10" db="EMBL/GenBank/DDBJ databases">
        <authorList>
            <person name="Chen Y."/>
            <person name="Shah S."/>
            <person name="Dougan E. K."/>
            <person name="Thang M."/>
            <person name="Chan C."/>
        </authorList>
    </citation>
    <scope>NUCLEOTIDE SEQUENCE [LARGE SCALE GENOMIC DNA]</scope>
</reference>
<dbReference type="PANTHER" id="PTHR24171">
    <property type="entry name" value="ANKYRIN REPEAT DOMAIN-CONTAINING PROTEIN 39-RELATED"/>
    <property type="match status" value="1"/>
</dbReference>
<name>A0ABN9YIL5_9DINO</name>
<feature type="region of interest" description="Disordered" evidence="4">
    <location>
        <begin position="82"/>
        <end position="112"/>
    </location>
</feature>
<dbReference type="PROSITE" id="PS50297">
    <property type="entry name" value="ANK_REP_REGION"/>
    <property type="match status" value="1"/>
</dbReference>
<dbReference type="Pfam" id="PF12796">
    <property type="entry name" value="Ank_2"/>
    <property type="match status" value="1"/>
</dbReference>
<dbReference type="PROSITE" id="PS50088">
    <property type="entry name" value="ANK_REPEAT"/>
    <property type="match status" value="1"/>
</dbReference>
<dbReference type="PANTHER" id="PTHR24171:SF8">
    <property type="entry name" value="BRCA1-ASSOCIATED RING DOMAIN PROTEIN 1"/>
    <property type="match status" value="1"/>
</dbReference>
<evidence type="ECO:0000256" key="1">
    <source>
        <dbReference type="ARBA" id="ARBA00022737"/>
    </source>
</evidence>
<gene>
    <name evidence="5" type="ORF">PCOR1329_LOCUS84816</name>
</gene>
<organism evidence="5 6">
    <name type="scientific">Prorocentrum cordatum</name>
    <dbReference type="NCBI Taxonomy" id="2364126"/>
    <lineage>
        <taxon>Eukaryota</taxon>
        <taxon>Sar</taxon>
        <taxon>Alveolata</taxon>
        <taxon>Dinophyceae</taxon>
        <taxon>Prorocentrales</taxon>
        <taxon>Prorocentraceae</taxon>
        <taxon>Prorocentrum</taxon>
    </lineage>
</organism>
<keyword evidence="2 3" id="KW-0040">ANK repeat</keyword>
<evidence type="ECO:0000256" key="4">
    <source>
        <dbReference type="SAM" id="MobiDB-lite"/>
    </source>
</evidence>
<sequence>MVRLLAGLGADPGAPARGGATALHAAAEEGHAEVVRALAEAGADLEARDGRGAAPIDAAAAAFRLGAVRALMEAGASASDSIGLLSQHPDAPRPPPSEAAAQPELSPEEKEMLEADIEIRAAALRNGVVLGSGSEQ</sequence>